<protein>
    <submittedName>
        <fullName evidence="2">Pathogenesis-related protein 5-like</fullName>
    </submittedName>
</protein>
<sequence>MGGDTWIGILSSNNQPPLEGGGFVLGAQQEKTVNAPDNWEGRIWARTWCNSGNQHCETGDCGNKLQCGNSGGVPPATLAEFKLRAHDDGKDYYDISLVDGFNVGVKIEPENGNGDCNVLHCPNTLNNNCPNELKKSGSGGTVGCDSSCVKYNTDEYCCRGSFNSAQACDPNKWKLNSAKFFKDNCPDAYSYAYDDKTSLKTCIANSYRITFG</sequence>
<proteinExistence type="predicted"/>
<dbReference type="PIRSF" id="PIRSF002703">
    <property type="entry name" value="Thaumatin"/>
    <property type="match status" value="1"/>
</dbReference>
<dbReference type="Proteomes" id="UP000695000">
    <property type="component" value="Unplaced"/>
</dbReference>
<gene>
    <name evidence="2" type="primary">LOC108569650</name>
</gene>
<reference evidence="2" key="1">
    <citation type="submission" date="2025-08" db="UniProtKB">
        <authorList>
            <consortium name="RefSeq"/>
        </authorList>
    </citation>
    <scope>IDENTIFICATION</scope>
    <source>
        <tissue evidence="2">Whole Larva</tissue>
    </source>
</reference>
<organism evidence="1 2">
    <name type="scientific">Nicrophorus vespilloides</name>
    <name type="common">Boreal carrion beetle</name>
    <dbReference type="NCBI Taxonomy" id="110193"/>
    <lineage>
        <taxon>Eukaryota</taxon>
        <taxon>Metazoa</taxon>
        <taxon>Ecdysozoa</taxon>
        <taxon>Arthropoda</taxon>
        <taxon>Hexapoda</taxon>
        <taxon>Insecta</taxon>
        <taxon>Pterygota</taxon>
        <taxon>Neoptera</taxon>
        <taxon>Endopterygota</taxon>
        <taxon>Coleoptera</taxon>
        <taxon>Polyphaga</taxon>
        <taxon>Staphyliniformia</taxon>
        <taxon>Silphidae</taxon>
        <taxon>Nicrophorinae</taxon>
        <taxon>Nicrophorus</taxon>
    </lineage>
</organism>
<accession>A0ABM1NIX1</accession>
<dbReference type="SUPFAM" id="SSF49870">
    <property type="entry name" value="Osmotin, thaumatin-like protein"/>
    <property type="match status" value="1"/>
</dbReference>
<dbReference type="RefSeq" id="XP_017786771.1">
    <property type="nucleotide sequence ID" value="XM_017931282.1"/>
</dbReference>
<dbReference type="InterPro" id="IPR037176">
    <property type="entry name" value="Osmotin/thaumatin-like_sf"/>
</dbReference>
<dbReference type="CDD" id="cd09218">
    <property type="entry name" value="TLP-PA"/>
    <property type="match status" value="1"/>
</dbReference>
<dbReference type="GeneID" id="108569650"/>
<dbReference type="SMART" id="SM00205">
    <property type="entry name" value="THN"/>
    <property type="match status" value="1"/>
</dbReference>
<evidence type="ECO:0000313" key="2">
    <source>
        <dbReference type="RefSeq" id="XP_017786771.1"/>
    </source>
</evidence>
<keyword evidence="1" id="KW-1185">Reference proteome</keyword>
<dbReference type="PROSITE" id="PS51367">
    <property type="entry name" value="THAUMATIN_2"/>
    <property type="match status" value="1"/>
</dbReference>
<name>A0ABM1NIX1_NICVS</name>
<dbReference type="Gene3D" id="2.60.110.10">
    <property type="entry name" value="Thaumatin"/>
    <property type="match status" value="1"/>
</dbReference>
<dbReference type="PRINTS" id="PR00347">
    <property type="entry name" value="THAUMATIN"/>
</dbReference>
<evidence type="ECO:0000313" key="1">
    <source>
        <dbReference type="Proteomes" id="UP000695000"/>
    </source>
</evidence>
<dbReference type="InterPro" id="IPR001938">
    <property type="entry name" value="Thaumatin"/>
</dbReference>
<dbReference type="PANTHER" id="PTHR31048">
    <property type="entry name" value="OS03G0233200 PROTEIN"/>
    <property type="match status" value="1"/>
</dbReference>
<dbReference type="Pfam" id="PF00314">
    <property type="entry name" value="Thaumatin"/>
    <property type="match status" value="1"/>
</dbReference>